<dbReference type="HAMAP" id="MF_00145">
    <property type="entry name" value="Phosphoglyc_kinase"/>
    <property type="match status" value="1"/>
</dbReference>
<evidence type="ECO:0000256" key="16">
    <source>
        <dbReference type="PIRSR" id="PIRSR000724-2"/>
    </source>
</evidence>
<dbReference type="PANTHER" id="PTHR11406">
    <property type="entry name" value="PHOSPHOGLYCERATE KINASE"/>
    <property type="match status" value="1"/>
</dbReference>
<dbReference type="PRINTS" id="PR00477">
    <property type="entry name" value="PHGLYCKINASE"/>
</dbReference>
<dbReference type="GO" id="GO:0005524">
    <property type="term" value="F:ATP binding"/>
    <property type="evidence" value="ECO:0007669"/>
    <property type="project" value="UniProtKB-KW"/>
</dbReference>
<comment type="subunit">
    <text evidence="5 14">Monomer.</text>
</comment>
<dbReference type="GO" id="GO:0043531">
    <property type="term" value="F:ADP binding"/>
    <property type="evidence" value="ECO:0007669"/>
    <property type="project" value="TreeGrafter"/>
</dbReference>
<evidence type="ECO:0000256" key="14">
    <source>
        <dbReference type="HAMAP-Rule" id="MF_00145"/>
    </source>
</evidence>
<comment type="pathway">
    <text evidence="3 14">Carbohydrate degradation; glycolysis; pyruvate from D-glyceraldehyde 3-phosphate: step 2/5.</text>
</comment>
<feature type="binding site" evidence="15">
    <location>
        <position position="147"/>
    </location>
    <ligand>
        <name>(2R)-3-phosphoglycerate</name>
        <dbReference type="ChEBI" id="CHEBI:58272"/>
    </ligand>
</feature>
<dbReference type="PIRSF" id="PIRSF000724">
    <property type="entry name" value="Pgk"/>
    <property type="match status" value="1"/>
</dbReference>
<evidence type="ECO:0000256" key="4">
    <source>
        <dbReference type="ARBA" id="ARBA00008982"/>
    </source>
</evidence>
<evidence type="ECO:0000256" key="2">
    <source>
        <dbReference type="ARBA" id="ARBA00004496"/>
    </source>
</evidence>
<comment type="subcellular location">
    <subcellularLocation>
        <location evidence="2 14">Cytoplasm</location>
    </subcellularLocation>
</comment>
<evidence type="ECO:0000256" key="11">
    <source>
        <dbReference type="ARBA" id="ARBA00022777"/>
    </source>
</evidence>
<dbReference type="EMBL" id="FOBC01000004">
    <property type="protein sequence ID" value="SEK80523.1"/>
    <property type="molecule type" value="Genomic_DNA"/>
</dbReference>
<feature type="binding site" evidence="14 15">
    <location>
        <begin position="21"/>
        <end position="23"/>
    </location>
    <ligand>
        <name>substrate</name>
    </ligand>
</feature>
<dbReference type="Gene3D" id="3.40.50.1260">
    <property type="entry name" value="Phosphoglycerate kinase, N-terminal domain"/>
    <property type="match status" value="2"/>
</dbReference>
<feature type="binding site" evidence="14 16">
    <location>
        <begin position="341"/>
        <end position="344"/>
    </location>
    <ligand>
        <name>ATP</name>
        <dbReference type="ChEBI" id="CHEBI:30616"/>
    </ligand>
</feature>
<feature type="binding site" evidence="14">
    <location>
        <position position="114"/>
    </location>
    <ligand>
        <name>substrate</name>
    </ligand>
</feature>
<dbReference type="PROSITE" id="PS00111">
    <property type="entry name" value="PGLYCERATE_KINASE"/>
    <property type="match status" value="1"/>
</dbReference>
<feature type="binding site" evidence="14 16">
    <location>
        <position position="198"/>
    </location>
    <ligand>
        <name>ATP</name>
        <dbReference type="ChEBI" id="CHEBI:30616"/>
    </ligand>
</feature>
<evidence type="ECO:0000256" key="7">
    <source>
        <dbReference type="ARBA" id="ARBA00016471"/>
    </source>
</evidence>
<keyword evidence="8 14" id="KW-0963">Cytoplasm</keyword>
<keyword evidence="13 14" id="KW-0324">Glycolysis</keyword>
<organism evidence="18 19">
    <name type="scientific">Halomonas daqiaonensis</name>
    <dbReference type="NCBI Taxonomy" id="650850"/>
    <lineage>
        <taxon>Bacteria</taxon>
        <taxon>Pseudomonadati</taxon>
        <taxon>Pseudomonadota</taxon>
        <taxon>Gammaproteobacteria</taxon>
        <taxon>Oceanospirillales</taxon>
        <taxon>Halomonadaceae</taxon>
        <taxon>Halomonas</taxon>
    </lineage>
</organism>
<comment type="caution">
    <text evidence="14">Lacks conserved residue(s) required for the propagation of feature annotation.</text>
</comment>
<keyword evidence="11 14" id="KW-0418">Kinase</keyword>
<feature type="binding site" evidence="14 15">
    <location>
        <begin position="59"/>
        <end position="62"/>
    </location>
    <ligand>
        <name>substrate</name>
    </ligand>
</feature>
<feature type="binding site" evidence="14 16">
    <location>
        <position position="315"/>
    </location>
    <ligand>
        <name>ATP</name>
        <dbReference type="ChEBI" id="CHEBI:30616"/>
    </ligand>
</feature>
<evidence type="ECO:0000256" key="15">
    <source>
        <dbReference type="PIRSR" id="PIRSR000724-1"/>
    </source>
</evidence>
<dbReference type="InterPro" id="IPR015824">
    <property type="entry name" value="Phosphoglycerate_kinase_N"/>
</dbReference>
<dbReference type="STRING" id="650850.SAMN04488129_104194"/>
<dbReference type="InterPro" id="IPR036043">
    <property type="entry name" value="Phosphoglycerate_kinase_sf"/>
</dbReference>
<dbReference type="Proteomes" id="UP000198807">
    <property type="component" value="Unassembled WGS sequence"/>
</dbReference>
<comment type="catalytic activity">
    <reaction evidence="1 14 17">
        <text>(2R)-3-phosphoglycerate + ATP = (2R)-3-phospho-glyceroyl phosphate + ADP</text>
        <dbReference type="Rhea" id="RHEA:14801"/>
        <dbReference type="ChEBI" id="CHEBI:30616"/>
        <dbReference type="ChEBI" id="CHEBI:57604"/>
        <dbReference type="ChEBI" id="CHEBI:58272"/>
        <dbReference type="ChEBI" id="CHEBI:456216"/>
        <dbReference type="EC" id="2.7.2.3"/>
    </reaction>
</comment>
<feature type="binding site" evidence="14">
    <location>
        <position position="147"/>
    </location>
    <ligand>
        <name>substrate</name>
    </ligand>
</feature>
<evidence type="ECO:0000313" key="19">
    <source>
        <dbReference type="Proteomes" id="UP000198807"/>
    </source>
</evidence>
<reference evidence="19" key="1">
    <citation type="submission" date="2016-10" db="EMBL/GenBank/DDBJ databases">
        <authorList>
            <person name="Varghese N."/>
            <person name="Submissions S."/>
        </authorList>
    </citation>
    <scope>NUCLEOTIDE SEQUENCE [LARGE SCALE GENOMIC DNA]</scope>
    <source>
        <strain evidence="19">CGMCC 1.9150</strain>
    </source>
</reference>
<evidence type="ECO:0000256" key="1">
    <source>
        <dbReference type="ARBA" id="ARBA00000642"/>
    </source>
</evidence>
<keyword evidence="12 14" id="KW-0067">ATP-binding</keyword>
<evidence type="ECO:0000256" key="13">
    <source>
        <dbReference type="ARBA" id="ARBA00023152"/>
    </source>
</evidence>
<evidence type="ECO:0000256" key="12">
    <source>
        <dbReference type="ARBA" id="ARBA00022840"/>
    </source>
</evidence>
<dbReference type="InterPro" id="IPR001576">
    <property type="entry name" value="Phosphoglycerate_kinase"/>
</dbReference>
<sequence>MNVRKITDLDLDGQRVLIREDLNVPIKHGKVTSDARLRASVPTIQAALAAGARVMLMSHLGRPTEGEPAEEFSLAPVAERLGDLLGRPVRLVRDYLDGAVDVADGEVVLLENVRFNRGEKKDDEALSQRYAALCDVFVMDAFGTAHRAQASTHGVARFAATACAGPLLAAELDALEKALATPARPMVAIVGGSKVSTKLEVLNALSEKCDQLIVGGGIANTFIAAAGYNVGKSLYECELIDQAKALMERVEIPLPSDVVVATEFSESAEAVVKPVDQVKDDEMILDIGPETAGRLGGLLKDAGTILWNGPVGVFEIDQFGKGTEALSLAIAESNGFSIAGGGDTLAAIDKYDIEESVSYISTGGGAFLEYVEGKTLPAVKALEDAAAR</sequence>
<dbReference type="FunFam" id="3.40.50.1260:FF:000002">
    <property type="entry name" value="Phosphoglycerate kinase"/>
    <property type="match status" value="1"/>
</dbReference>
<protein>
    <recommendedName>
        <fullName evidence="7 14">Phosphoglycerate kinase</fullName>
        <ecNumber evidence="6 14">2.7.2.3</ecNumber>
    </recommendedName>
</protein>
<evidence type="ECO:0000256" key="5">
    <source>
        <dbReference type="ARBA" id="ARBA00011245"/>
    </source>
</evidence>
<dbReference type="GO" id="GO:0006094">
    <property type="term" value="P:gluconeogenesis"/>
    <property type="evidence" value="ECO:0007669"/>
    <property type="project" value="TreeGrafter"/>
</dbReference>
<dbReference type="UniPathway" id="UPA00109">
    <property type="reaction ID" value="UER00185"/>
</dbReference>
<evidence type="ECO:0000256" key="8">
    <source>
        <dbReference type="ARBA" id="ARBA00022490"/>
    </source>
</evidence>
<dbReference type="SUPFAM" id="SSF53748">
    <property type="entry name" value="Phosphoglycerate kinase"/>
    <property type="match status" value="1"/>
</dbReference>
<dbReference type="PANTHER" id="PTHR11406:SF23">
    <property type="entry name" value="PHOSPHOGLYCERATE KINASE 1, CHLOROPLASTIC-RELATED"/>
    <property type="match status" value="1"/>
</dbReference>
<dbReference type="RefSeq" id="WP_089711131.1">
    <property type="nucleotide sequence ID" value="NZ_FOBC01000004.1"/>
</dbReference>
<feature type="binding site" evidence="15">
    <location>
        <position position="36"/>
    </location>
    <ligand>
        <name>(2R)-3-phosphoglycerate</name>
        <dbReference type="ChEBI" id="CHEBI:58272"/>
    </ligand>
</feature>
<dbReference type="EC" id="2.7.2.3" evidence="6 14"/>
<comment type="similarity">
    <text evidence="4 14 17">Belongs to the phosphoglycerate kinase family.</text>
</comment>
<accession>A0A1H7K0Y9</accession>
<proteinExistence type="inferred from homology"/>
<feature type="binding site" evidence="14">
    <location>
        <position position="36"/>
    </location>
    <ligand>
        <name>substrate</name>
    </ligand>
</feature>
<evidence type="ECO:0000256" key="3">
    <source>
        <dbReference type="ARBA" id="ARBA00004838"/>
    </source>
</evidence>
<dbReference type="OrthoDB" id="9808460at2"/>
<name>A0A1H7K0Y9_9GAMM</name>
<dbReference type="AlphaFoldDB" id="A0A1H7K0Y9"/>
<evidence type="ECO:0000256" key="10">
    <source>
        <dbReference type="ARBA" id="ARBA00022741"/>
    </source>
</evidence>
<dbReference type="FunFam" id="3.40.50.1260:FF:000001">
    <property type="entry name" value="Phosphoglycerate kinase"/>
    <property type="match status" value="1"/>
</dbReference>
<dbReference type="GO" id="GO:0005829">
    <property type="term" value="C:cytosol"/>
    <property type="evidence" value="ECO:0007669"/>
    <property type="project" value="TreeGrafter"/>
</dbReference>
<keyword evidence="10 14" id="KW-0547">Nucleotide-binding</keyword>
<dbReference type="InterPro" id="IPR015911">
    <property type="entry name" value="Phosphoglycerate_kinase_CS"/>
</dbReference>
<evidence type="ECO:0000256" key="6">
    <source>
        <dbReference type="ARBA" id="ARBA00013061"/>
    </source>
</evidence>
<gene>
    <name evidence="14" type="primary">pgk</name>
    <name evidence="18" type="ORF">SAMN04488129_104194</name>
</gene>
<dbReference type="GO" id="GO:0004618">
    <property type="term" value="F:phosphoglycerate kinase activity"/>
    <property type="evidence" value="ECO:0007669"/>
    <property type="project" value="UniProtKB-UniRule"/>
</dbReference>
<keyword evidence="9 14" id="KW-0808">Transferase</keyword>
<keyword evidence="19" id="KW-1185">Reference proteome</keyword>
<evidence type="ECO:0000256" key="9">
    <source>
        <dbReference type="ARBA" id="ARBA00022679"/>
    </source>
</evidence>
<evidence type="ECO:0000256" key="17">
    <source>
        <dbReference type="RuleBase" id="RU000532"/>
    </source>
</evidence>
<dbReference type="Pfam" id="PF00162">
    <property type="entry name" value="PGK"/>
    <property type="match status" value="1"/>
</dbReference>
<feature type="binding site" evidence="15">
    <location>
        <position position="114"/>
    </location>
    <ligand>
        <name>(2R)-3-phosphoglycerate</name>
        <dbReference type="ChEBI" id="CHEBI:58272"/>
    </ligand>
</feature>
<evidence type="ECO:0000313" key="18">
    <source>
        <dbReference type="EMBL" id="SEK80523.1"/>
    </source>
</evidence>
<dbReference type="GO" id="GO:0006096">
    <property type="term" value="P:glycolytic process"/>
    <property type="evidence" value="ECO:0007669"/>
    <property type="project" value="UniProtKB-UniRule"/>
</dbReference>